<accession>A0A9X3YHL1</accession>
<evidence type="ECO:0000313" key="5">
    <source>
        <dbReference type="EMBL" id="MDC8011255.1"/>
    </source>
</evidence>
<comment type="caution">
    <text evidence="5">The sequence shown here is derived from an EMBL/GenBank/DDBJ whole genome shotgun (WGS) entry which is preliminary data.</text>
</comment>
<gene>
    <name evidence="5" type="ORF">OD750_001700</name>
</gene>
<keyword evidence="6" id="KW-1185">Reference proteome</keyword>
<evidence type="ECO:0000256" key="4">
    <source>
        <dbReference type="ARBA" id="ARBA00023136"/>
    </source>
</evidence>
<protein>
    <submittedName>
        <fullName evidence="5">GPP34 family phosphoprotein</fullName>
    </submittedName>
</protein>
<evidence type="ECO:0000313" key="6">
    <source>
        <dbReference type="Proteomes" id="UP001139971"/>
    </source>
</evidence>
<dbReference type="InterPro" id="IPR008628">
    <property type="entry name" value="GPP34-like"/>
</dbReference>
<dbReference type="EMBL" id="JAOVZO020000001">
    <property type="protein sequence ID" value="MDC8011255.1"/>
    <property type="molecule type" value="Genomic_DNA"/>
</dbReference>
<dbReference type="GO" id="GO:0005737">
    <property type="term" value="C:cytoplasm"/>
    <property type="evidence" value="ECO:0007669"/>
    <property type="project" value="UniProtKB-ARBA"/>
</dbReference>
<keyword evidence="4" id="KW-0472">Membrane</keyword>
<dbReference type="InterPro" id="IPR038261">
    <property type="entry name" value="GPP34-like_sf"/>
</dbReference>
<dbReference type="AlphaFoldDB" id="A0A9X3YHL1"/>
<dbReference type="RefSeq" id="WP_263543724.1">
    <property type="nucleotide sequence ID" value="NZ_JAOVZO020000001.1"/>
</dbReference>
<organism evidence="5 6">
    <name type="scientific">Tahibacter soli</name>
    <dbReference type="NCBI Taxonomy" id="2983605"/>
    <lineage>
        <taxon>Bacteria</taxon>
        <taxon>Pseudomonadati</taxon>
        <taxon>Pseudomonadota</taxon>
        <taxon>Gammaproteobacteria</taxon>
        <taxon>Lysobacterales</taxon>
        <taxon>Rhodanobacteraceae</taxon>
        <taxon>Tahibacter</taxon>
    </lineage>
</organism>
<evidence type="ECO:0000256" key="3">
    <source>
        <dbReference type="ARBA" id="ARBA00023121"/>
    </source>
</evidence>
<dbReference type="Gene3D" id="1.10.3630.10">
    <property type="entry name" value="yeast vps74-n-term truncation variant domain like"/>
    <property type="match status" value="1"/>
</dbReference>
<dbReference type="GO" id="GO:0070273">
    <property type="term" value="F:phosphatidylinositol-4-phosphate binding"/>
    <property type="evidence" value="ECO:0007669"/>
    <property type="project" value="InterPro"/>
</dbReference>
<sequence>MLITERFVLLALDPAGGTVTLPRAGTGLATLCAAGLALELVVQRRLHLQQRRLVLEDRLPPAHHLLDRAAKALHDRNDDGIANAVARIEKRLAPLPHAVLEGLVRRDFLHRERDWRFWRRDALRYPLRSWQARNEAQQTLERAALAPDVAGLSLLMLCDLAGVLTQRLDAAHHERAAAALLTLNHVPDGDAERTALAAVRQALLA</sequence>
<name>A0A9X3YHL1_9GAMM</name>
<comment type="subcellular location">
    <subcellularLocation>
        <location evidence="1">Golgi apparatus membrane</location>
        <topology evidence="1">Peripheral membrane protein</topology>
        <orientation evidence="1">Cytoplasmic side</orientation>
    </subcellularLocation>
</comment>
<proteinExistence type="predicted"/>
<dbReference type="GO" id="GO:0012505">
    <property type="term" value="C:endomembrane system"/>
    <property type="evidence" value="ECO:0007669"/>
    <property type="project" value="UniProtKB-ARBA"/>
</dbReference>
<evidence type="ECO:0000256" key="1">
    <source>
        <dbReference type="ARBA" id="ARBA00004255"/>
    </source>
</evidence>
<reference evidence="5" key="1">
    <citation type="submission" date="2023-02" db="EMBL/GenBank/DDBJ databases">
        <title>Tahibacter soli sp. nov. isolated from soil.</title>
        <authorList>
            <person name="Baek J.H."/>
            <person name="Lee J.K."/>
            <person name="Choi D.G."/>
            <person name="Jeon C.O."/>
        </authorList>
    </citation>
    <scope>NUCLEOTIDE SEQUENCE</scope>
    <source>
        <strain evidence="5">BL</strain>
    </source>
</reference>
<dbReference type="Proteomes" id="UP001139971">
    <property type="component" value="Unassembled WGS sequence"/>
</dbReference>
<evidence type="ECO:0000256" key="2">
    <source>
        <dbReference type="ARBA" id="ARBA00023034"/>
    </source>
</evidence>
<dbReference type="Pfam" id="PF05719">
    <property type="entry name" value="GPP34"/>
    <property type="match status" value="1"/>
</dbReference>
<keyword evidence="3" id="KW-0446">Lipid-binding</keyword>
<keyword evidence="2" id="KW-0333">Golgi apparatus</keyword>